<evidence type="ECO:0000259" key="10">
    <source>
        <dbReference type="Pfam" id="PF01138"/>
    </source>
</evidence>
<dbReference type="GO" id="GO:0005654">
    <property type="term" value="C:nucleoplasm"/>
    <property type="evidence" value="ECO:0007669"/>
    <property type="project" value="UniProtKB-SubCell"/>
</dbReference>
<dbReference type="FunFam" id="3.30.230.70:FF:000004">
    <property type="entry name" value="Exosome complex component Rrp41"/>
    <property type="match status" value="1"/>
</dbReference>
<dbReference type="InterPro" id="IPR020568">
    <property type="entry name" value="Ribosomal_Su5_D2-typ_SF"/>
</dbReference>
<dbReference type="GO" id="GO:0071028">
    <property type="term" value="P:nuclear mRNA surveillance"/>
    <property type="evidence" value="ECO:0007669"/>
    <property type="project" value="TreeGrafter"/>
</dbReference>
<comment type="subunit">
    <text evidence="8">Component of the RNA exosome complex.</text>
</comment>
<dbReference type="GO" id="GO:0034475">
    <property type="term" value="P:U4 snRNA 3'-end processing"/>
    <property type="evidence" value="ECO:0007669"/>
    <property type="project" value="TreeGrafter"/>
</dbReference>
<dbReference type="EMBL" id="UZAM01013325">
    <property type="protein sequence ID" value="VDP27074.1"/>
    <property type="molecule type" value="Genomic_DNA"/>
</dbReference>
<dbReference type="GO" id="GO:0005730">
    <property type="term" value="C:nucleolus"/>
    <property type="evidence" value="ECO:0007669"/>
    <property type="project" value="UniProtKB-SubCell"/>
</dbReference>
<dbReference type="InterPro" id="IPR001247">
    <property type="entry name" value="ExoRNase_PH_dom1"/>
</dbReference>
<evidence type="ECO:0000256" key="4">
    <source>
        <dbReference type="ARBA" id="ARBA00006678"/>
    </source>
</evidence>
<dbReference type="GO" id="GO:0000177">
    <property type="term" value="C:cytoplasmic exosome (RNase complex)"/>
    <property type="evidence" value="ECO:0007669"/>
    <property type="project" value="TreeGrafter"/>
</dbReference>
<feature type="domain" description="Exoribonuclease phosphorolytic" evidence="11">
    <location>
        <begin position="152"/>
        <end position="211"/>
    </location>
</feature>
<keyword evidence="6" id="KW-0271">Exosome</keyword>
<accession>A0A183J203</accession>
<evidence type="ECO:0000256" key="8">
    <source>
        <dbReference type="ARBA" id="ARBA00062379"/>
    </source>
</evidence>
<evidence type="ECO:0000256" key="5">
    <source>
        <dbReference type="ARBA" id="ARBA00022490"/>
    </source>
</evidence>
<dbReference type="Gene3D" id="3.30.230.70">
    <property type="entry name" value="GHMP Kinase, N-terminal domain"/>
    <property type="match status" value="1"/>
</dbReference>
<sequence length="244" mass="26847">MELVSEHGYRQDGRKPHELRRMACRLGPCAQADGSAYLEQGLTKVLVTVYGPHEMRKNKGLALPDRAVISCRYCVASFATGKRTVQGLNERKAQEVEQLVTRAFEPVVRTALYPYSQIDILCEVLQADGSTISACLNAATVALIDAGIAMNGYICSCSSTMYNDTTIVDLNHLEEGMSSGPEMVLALFPKSEEIVVQELSSRLHEDQFEKFLCATIAGCKSVAAILDDVIRKNVNEVAWCLGWH</sequence>
<dbReference type="AlphaFoldDB" id="A0A183J203"/>
<evidence type="ECO:0000256" key="9">
    <source>
        <dbReference type="ARBA" id="ARBA00073078"/>
    </source>
</evidence>
<evidence type="ECO:0000259" key="11">
    <source>
        <dbReference type="Pfam" id="PF03725"/>
    </source>
</evidence>
<dbReference type="GO" id="GO:0003723">
    <property type="term" value="F:RNA binding"/>
    <property type="evidence" value="ECO:0007669"/>
    <property type="project" value="TreeGrafter"/>
</dbReference>
<dbReference type="Proteomes" id="UP000270296">
    <property type="component" value="Unassembled WGS sequence"/>
</dbReference>
<comment type="subcellular location">
    <subcellularLocation>
        <location evidence="1">Cytoplasm</location>
    </subcellularLocation>
    <subcellularLocation>
        <location evidence="2">Nucleus</location>
        <location evidence="2">Nucleolus</location>
    </subcellularLocation>
    <subcellularLocation>
        <location evidence="3">Nucleus</location>
        <location evidence="3">Nucleoplasm</location>
    </subcellularLocation>
</comment>
<dbReference type="Pfam" id="PF03725">
    <property type="entry name" value="RNase_PH_C"/>
    <property type="match status" value="1"/>
</dbReference>
<feature type="domain" description="Exoribonuclease phosphorolytic" evidence="10">
    <location>
        <begin position="18"/>
        <end position="148"/>
    </location>
</feature>
<dbReference type="GO" id="GO:0000176">
    <property type="term" value="C:nuclear exosome (RNase complex)"/>
    <property type="evidence" value="ECO:0007669"/>
    <property type="project" value="TreeGrafter"/>
</dbReference>
<dbReference type="InterPro" id="IPR036345">
    <property type="entry name" value="ExoRNase_PH_dom2_sf"/>
</dbReference>
<dbReference type="WBParaSite" id="SBAD_0001025201-mRNA-1">
    <property type="protein sequence ID" value="SBAD_0001025201-mRNA-1"/>
    <property type="gene ID" value="SBAD_0001025201"/>
</dbReference>
<evidence type="ECO:0000256" key="7">
    <source>
        <dbReference type="ARBA" id="ARBA00058393"/>
    </source>
</evidence>
<dbReference type="PANTHER" id="PTHR11953">
    <property type="entry name" value="EXOSOME COMPLEX COMPONENT"/>
    <property type="match status" value="1"/>
</dbReference>
<dbReference type="OrthoDB" id="27298at2759"/>
<comment type="function">
    <text evidence="7">Non-catalytic component of the RNA exosome complex which has 3'-&gt;5' exoribonuclease activity and participates in a multitude of cellular RNA processing and degradation events.</text>
</comment>
<evidence type="ECO:0000313" key="14">
    <source>
        <dbReference type="WBParaSite" id="SBAD_0001025201-mRNA-1"/>
    </source>
</evidence>
<proteinExistence type="inferred from homology"/>
<keyword evidence="5" id="KW-0963">Cytoplasm</keyword>
<dbReference type="Pfam" id="PF01138">
    <property type="entry name" value="RNase_PH"/>
    <property type="match status" value="1"/>
</dbReference>
<gene>
    <name evidence="12" type="ORF">SBAD_LOCUS9901</name>
</gene>
<evidence type="ECO:0000313" key="12">
    <source>
        <dbReference type="EMBL" id="VDP27074.1"/>
    </source>
</evidence>
<reference evidence="12 13" key="2">
    <citation type="submission" date="2018-11" db="EMBL/GenBank/DDBJ databases">
        <authorList>
            <consortium name="Pathogen Informatics"/>
        </authorList>
    </citation>
    <scope>NUCLEOTIDE SEQUENCE [LARGE SCALE GENOMIC DNA]</scope>
</reference>
<reference evidence="14" key="1">
    <citation type="submission" date="2016-06" db="UniProtKB">
        <authorList>
            <consortium name="WormBaseParasite"/>
        </authorList>
    </citation>
    <scope>IDENTIFICATION</scope>
</reference>
<dbReference type="GO" id="GO:0071051">
    <property type="term" value="P:poly(A)-dependent snoRNA 3'-end processing"/>
    <property type="evidence" value="ECO:0007669"/>
    <property type="project" value="TreeGrafter"/>
</dbReference>
<name>A0A183J203_9BILA</name>
<dbReference type="InterPro" id="IPR027408">
    <property type="entry name" value="PNPase/RNase_PH_dom_sf"/>
</dbReference>
<evidence type="ECO:0000256" key="6">
    <source>
        <dbReference type="ARBA" id="ARBA00022835"/>
    </source>
</evidence>
<evidence type="ECO:0000256" key="1">
    <source>
        <dbReference type="ARBA" id="ARBA00004496"/>
    </source>
</evidence>
<dbReference type="CDD" id="cd11370">
    <property type="entry name" value="RNase_PH_RRP41"/>
    <property type="match status" value="1"/>
</dbReference>
<organism evidence="14">
    <name type="scientific">Soboliphyme baturini</name>
    <dbReference type="NCBI Taxonomy" id="241478"/>
    <lineage>
        <taxon>Eukaryota</taxon>
        <taxon>Metazoa</taxon>
        <taxon>Ecdysozoa</taxon>
        <taxon>Nematoda</taxon>
        <taxon>Enoplea</taxon>
        <taxon>Dorylaimia</taxon>
        <taxon>Dioctophymatida</taxon>
        <taxon>Dioctophymatoidea</taxon>
        <taxon>Soboliphymatidae</taxon>
        <taxon>Soboliphyme</taxon>
    </lineage>
</organism>
<evidence type="ECO:0000256" key="2">
    <source>
        <dbReference type="ARBA" id="ARBA00004604"/>
    </source>
</evidence>
<dbReference type="GO" id="GO:0016075">
    <property type="term" value="P:rRNA catabolic process"/>
    <property type="evidence" value="ECO:0007669"/>
    <property type="project" value="TreeGrafter"/>
</dbReference>
<dbReference type="InterPro" id="IPR050080">
    <property type="entry name" value="RNase_PH"/>
</dbReference>
<dbReference type="SUPFAM" id="SSF55666">
    <property type="entry name" value="Ribonuclease PH domain 2-like"/>
    <property type="match status" value="1"/>
</dbReference>
<keyword evidence="13" id="KW-1185">Reference proteome</keyword>
<evidence type="ECO:0000256" key="3">
    <source>
        <dbReference type="ARBA" id="ARBA00004642"/>
    </source>
</evidence>
<evidence type="ECO:0000313" key="13">
    <source>
        <dbReference type="Proteomes" id="UP000270296"/>
    </source>
</evidence>
<dbReference type="SUPFAM" id="SSF54211">
    <property type="entry name" value="Ribosomal protein S5 domain 2-like"/>
    <property type="match status" value="1"/>
</dbReference>
<dbReference type="InterPro" id="IPR015847">
    <property type="entry name" value="ExoRNase_PH_dom2"/>
</dbReference>
<dbReference type="PANTHER" id="PTHR11953:SF0">
    <property type="entry name" value="EXOSOME COMPLEX COMPONENT RRP41"/>
    <property type="match status" value="1"/>
</dbReference>
<comment type="similarity">
    <text evidence="4">Belongs to the RNase PH family.</text>
</comment>
<protein>
    <recommendedName>
        <fullName evidence="9">Putative exosome complex component RRP41</fullName>
    </recommendedName>
</protein>